<proteinExistence type="predicted"/>
<name>A0A0M4LUJ4_BIFLI</name>
<sequence length="151" mass="16524">MNEPIDQGVRNTLAITELFGHPEVKVYKGLPHSSTTDSFTVGEISAFVHGVHGIGDVEIPDSSRAPETESAVDFIIDAVKTYGKELIYVPTGPMTNNCCGFEESPGNQGRNRPYRTDGRCSDRTGQRECMDRSQYLAGSRSGELHPVLRPP</sequence>
<dbReference type="Gene3D" id="3.90.245.10">
    <property type="entry name" value="Ribonucleoside hydrolase-like"/>
    <property type="match status" value="1"/>
</dbReference>
<protein>
    <submittedName>
        <fullName evidence="5">Inosine/uridine-preferring nucleoside hydrolase</fullName>
    </submittedName>
</protein>
<feature type="region of interest" description="Disordered" evidence="3">
    <location>
        <begin position="132"/>
        <end position="151"/>
    </location>
</feature>
<dbReference type="InterPro" id="IPR036452">
    <property type="entry name" value="Ribo_hydro-like"/>
</dbReference>
<dbReference type="GO" id="GO:0006152">
    <property type="term" value="P:purine nucleoside catabolic process"/>
    <property type="evidence" value="ECO:0007669"/>
    <property type="project" value="TreeGrafter"/>
</dbReference>
<dbReference type="SUPFAM" id="SSF53590">
    <property type="entry name" value="Nucleoside hydrolase"/>
    <property type="match status" value="1"/>
</dbReference>
<evidence type="ECO:0000256" key="1">
    <source>
        <dbReference type="ARBA" id="ARBA00022801"/>
    </source>
</evidence>
<dbReference type="AlphaFoldDB" id="A0A0M4LUJ4"/>
<dbReference type="GO" id="GO:0005829">
    <property type="term" value="C:cytosol"/>
    <property type="evidence" value="ECO:0007669"/>
    <property type="project" value="TreeGrafter"/>
</dbReference>
<dbReference type="InterPro" id="IPR023186">
    <property type="entry name" value="IUNH"/>
</dbReference>
<evidence type="ECO:0000256" key="2">
    <source>
        <dbReference type="ARBA" id="ARBA00023295"/>
    </source>
</evidence>
<gene>
    <name evidence="5" type="ORF">RY67_1360</name>
</gene>
<dbReference type="EMBL" id="CP010411">
    <property type="protein sequence ID" value="ALE09380.1"/>
    <property type="molecule type" value="Genomic_DNA"/>
</dbReference>
<dbReference type="InterPro" id="IPR001910">
    <property type="entry name" value="Inosine/uridine_hydrolase_dom"/>
</dbReference>
<reference evidence="5 6" key="1">
    <citation type="submission" date="2014-12" db="EMBL/GenBank/DDBJ databases">
        <title>Complete genome sequence of Bifidobacterium longum subsp. infantis BT1.</title>
        <authorList>
            <person name="Kim J.F."/>
            <person name="Kwak M.-J."/>
        </authorList>
    </citation>
    <scope>NUCLEOTIDE SEQUENCE [LARGE SCALE GENOMIC DNA]</scope>
    <source>
        <strain evidence="5 6">BT1</strain>
    </source>
</reference>
<evidence type="ECO:0000259" key="4">
    <source>
        <dbReference type="Pfam" id="PF01156"/>
    </source>
</evidence>
<dbReference type="PATRIC" id="fig|1682.24.peg.1322"/>
<dbReference type="GO" id="GO:0008477">
    <property type="term" value="F:purine nucleosidase activity"/>
    <property type="evidence" value="ECO:0007669"/>
    <property type="project" value="TreeGrafter"/>
</dbReference>
<evidence type="ECO:0000313" key="5">
    <source>
        <dbReference type="EMBL" id="ALE09380.1"/>
    </source>
</evidence>
<evidence type="ECO:0000256" key="3">
    <source>
        <dbReference type="SAM" id="MobiDB-lite"/>
    </source>
</evidence>
<feature type="domain" description="Inosine/uridine-preferring nucleoside hydrolase" evidence="4">
    <location>
        <begin position="2"/>
        <end position="97"/>
    </location>
</feature>
<dbReference type="Proteomes" id="UP000067206">
    <property type="component" value="Chromosome"/>
</dbReference>
<dbReference type="PANTHER" id="PTHR12304">
    <property type="entry name" value="INOSINE-URIDINE PREFERRING NUCLEOSIDE HYDROLASE"/>
    <property type="match status" value="1"/>
</dbReference>
<accession>A0A0M4LUJ4</accession>
<keyword evidence="1 5" id="KW-0378">Hydrolase</keyword>
<feature type="compositionally biased region" description="Basic and acidic residues" evidence="3">
    <location>
        <begin position="114"/>
        <end position="127"/>
    </location>
</feature>
<evidence type="ECO:0000313" key="6">
    <source>
        <dbReference type="Proteomes" id="UP000067206"/>
    </source>
</evidence>
<dbReference type="Pfam" id="PF01156">
    <property type="entry name" value="IU_nuc_hydro"/>
    <property type="match status" value="1"/>
</dbReference>
<feature type="region of interest" description="Disordered" evidence="3">
    <location>
        <begin position="102"/>
        <end position="127"/>
    </location>
</feature>
<dbReference type="PANTHER" id="PTHR12304:SF4">
    <property type="entry name" value="URIDINE NUCLEOSIDASE"/>
    <property type="match status" value="1"/>
</dbReference>
<keyword evidence="2" id="KW-0326">Glycosidase</keyword>
<organism evidence="5 6">
    <name type="scientific">Bifidobacterium longum subsp. infantis</name>
    <dbReference type="NCBI Taxonomy" id="1682"/>
    <lineage>
        <taxon>Bacteria</taxon>
        <taxon>Bacillati</taxon>
        <taxon>Actinomycetota</taxon>
        <taxon>Actinomycetes</taxon>
        <taxon>Bifidobacteriales</taxon>
        <taxon>Bifidobacteriaceae</taxon>
        <taxon>Bifidobacterium</taxon>
    </lineage>
</organism>